<dbReference type="Pfam" id="PF07707">
    <property type="entry name" value="BACK"/>
    <property type="match status" value="1"/>
</dbReference>
<keyword evidence="4 8" id="KW-0863">Zinc-finger</keyword>
<evidence type="ECO:0000256" key="5">
    <source>
        <dbReference type="ARBA" id="ARBA00022833"/>
    </source>
</evidence>
<feature type="region of interest" description="Disordered" evidence="9">
    <location>
        <begin position="241"/>
        <end position="304"/>
    </location>
</feature>
<dbReference type="PANTHER" id="PTHR24388">
    <property type="entry name" value="ZINC FINGER PROTEIN"/>
    <property type="match status" value="1"/>
</dbReference>
<feature type="domain" description="C2H2-type" evidence="10">
    <location>
        <begin position="536"/>
        <end position="563"/>
    </location>
</feature>
<evidence type="ECO:0000256" key="8">
    <source>
        <dbReference type="PROSITE-ProRule" id="PRU00042"/>
    </source>
</evidence>
<keyword evidence="12" id="KW-1185">Reference proteome</keyword>
<dbReference type="PROSITE" id="PS00028">
    <property type="entry name" value="ZINC_FINGER_C2H2_1"/>
    <property type="match status" value="2"/>
</dbReference>
<comment type="subcellular location">
    <subcellularLocation>
        <location evidence="1">Nucleus</location>
    </subcellularLocation>
</comment>
<evidence type="ECO:0000256" key="7">
    <source>
        <dbReference type="ARBA" id="ARBA00037948"/>
    </source>
</evidence>
<name>A0A8S1BW93_9INSE</name>
<protein>
    <recommendedName>
        <fullName evidence="10">C2H2-type domain-containing protein</fullName>
    </recommendedName>
</protein>
<keyword evidence="6" id="KW-0539">Nucleus</keyword>
<dbReference type="Proteomes" id="UP000494165">
    <property type="component" value="Unassembled WGS sequence"/>
</dbReference>
<dbReference type="Gene3D" id="1.25.40.420">
    <property type="match status" value="1"/>
</dbReference>
<reference evidence="11 12" key="1">
    <citation type="submission" date="2020-04" db="EMBL/GenBank/DDBJ databases">
        <authorList>
            <person name="Alioto T."/>
            <person name="Alioto T."/>
            <person name="Gomez Garrido J."/>
        </authorList>
    </citation>
    <scope>NUCLEOTIDE SEQUENCE [LARGE SCALE GENOMIC DNA]</scope>
</reference>
<feature type="domain" description="C2H2-type" evidence="10">
    <location>
        <begin position="564"/>
        <end position="591"/>
    </location>
</feature>
<evidence type="ECO:0000256" key="3">
    <source>
        <dbReference type="ARBA" id="ARBA00022737"/>
    </source>
</evidence>
<sequence>MRYKRLELRQKETLKSSKNSSSEHTDGPYSYVNHSEKNVKRSCLESTNGLFKLFAHTPAPHKVEEYRKCILNVKAKCSTLITQLENHWRYHECAEDLAILEKLYYTRSTIDIKYNAMAENAGSYLVGNQLLDQQRHQAFNGAHASSATFQEFEKPIGRGQRLREPEQPLRSVGGLSSQGNNSINPVPVQQPLWVPSISNPLLQPAPTISNFPGYFMPLVFNPYGVPVGIMPMQQPLQLMVPPRSKAQPSTVKVETVELSDSDDDKESSIPREPLAETIQQEFMMSPPETEQPGPSSPPKSPQIYSVPVEMEDNIHENLICADESAPEEPPLPRKMSAIENQEFSHISRPVASSAKSTSKKQPPSNIYSFLQHANVPLGSSKHWSPPHPKQNMQPSALTSQNISSIGLPPPRKPPNTVKRSQPVKLGVPKKQLSFKSSTETVSSSCEKSHALNPMHCGIPKITTAVPKNYAIAAPVNELGLNAQPPQSLKESPKSSRLPPQLVQLRQTEVLISRLSPTALQQALSEVDDVPPMEGTFRCRLCPKQLEGLSTLKDHISTHTGEFNYCCSECNFTFPEKNNFEAHWMKHHSAKHGPIPNAIELNMFPQPKTSNHIPGYVCPVCNWLQLKKERVEKHVENVHGIDTLRCNRIQEINMVPSKPVEVKPKRKRKVADSKDHNAGEKYFKKTIPSDDFVPCLICKEPYILTTKKSDWIKKLQALKEGYQTDCTFLVGANSAESKRFSGLKRDFLLASSSFDSILNFKDEVTIRNIPPHIFECILEFVHIGKCSKKITLVTDAIALIKGARFLKIEAVVLYSNHLIMKLVRVDTVWEILNSACKLPLDKCITDVCCKLISAQLLDCINHHTFLNASQESVVTLLKIDAFFANADEYCLLNACLKWISNQPYYMRRSTFKNLLPHLRILSLDGEVCAMISDYITETEQASLFTYYGNPDQDCERLPNFVCKISNSRFLRPAQQSSITIVSENLTKTRDFVHLPPMRDAKIVNSFRFVATADLYLTGIELLGRLFTEARLPSASTIFKPLYGKADRLKLKRLGNTEDEYEENICLVISNSAAKDLIHFFIPKDSFTSIEIELINPQGSFLKIDPSAVLNQLMSTETVVKTFDLSLKNLNDDFEYEDPLLYFIQSLKFILA</sequence>
<organism evidence="11 12">
    <name type="scientific">Cloeon dipterum</name>
    <dbReference type="NCBI Taxonomy" id="197152"/>
    <lineage>
        <taxon>Eukaryota</taxon>
        <taxon>Metazoa</taxon>
        <taxon>Ecdysozoa</taxon>
        <taxon>Arthropoda</taxon>
        <taxon>Hexapoda</taxon>
        <taxon>Insecta</taxon>
        <taxon>Pterygota</taxon>
        <taxon>Palaeoptera</taxon>
        <taxon>Ephemeroptera</taxon>
        <taxon>Pisciforma</taxon>
        <taxon>Baetidae</taxon>
        <taxon>Cloeon</taxon>
    </lineage>
</organism>
<evidence type="ECO:0000259" key="10">
    <source>
        <dbReference type="PROSITE" id="PS50157"/>
    </source>
</evidence>
<dbReference type="Gene3D" id="3.30.160.60">
    <property type="entry name" value="Classic Zinc Finger"/>
    <property type="match status" value="1"/>
</dbReference>
<accession>A0A8S1BW93</accession>
<evidence type="ECO:0000256" key="2">
    <source>
        <dbReference type="ARBA" id="ARBA00022723"/>
    </source>
</evidence>
<evidence type="ECO:0000256" key="4">
    <source>
        <dbReference type="ARBA" id="ARBA00022771"/>
    </source>
</evidence>
<evidence type="ECO:0000256" key="6">
    <source>
        <dbReference type="ARBA" id="ARBA00023242"/>
    </source>
</evidence>
<feature type="region of interest" description="Disordered" evidence="9">
    <location>
        <begin position="400"/>
        <end position="421"/>
    </location>
</feature>
<dbReference type="InterPro" id="IPR036236">
    <property type="entry name" value="Znf_C2H2_sf"/>
</dbReference>
<evidence type="ECO:0000313" key="12">
    <source>
        <dbReference type="Proteomes" id="UP000494165"/>
    </source>
</evidence>
<feature type="compositionally biased region" description="Basic and acidic residues" evidence="9">
    <location>
        <begin position="12"/>
        <end position="26"/>
    </location>
</feature>
<dbReference type="SMART" id="SM00355">
    <property type="entry name" value="ZnF_C2H2"/>
    <property type="match status" value="3"/>
</dbReference>
<dbReference type="SUPFAM" id="SSF54695">
    <property type="entry name" value="POZ domain"/>
    <property type="match status" value="1"/>
</dbReference>
<dbReference type="PANTHER" id="PTHR24388:SF54">
    <property type="entry name" value="PROTEIN ESCARGOT"/>
    <property type="match status" value="1"/>
</dbReference>
<dbReference type="PROSITE" id="PS50157">
    <property type="entry name" value="ZINC_FINGER_C2H2_2"/>
    <property type="match status" value="2"/>
</dbReference>
<dbReference type="OrthoDB" id="4737882at2759"/>
<comment type="caution">
    <text evidence="11">The sequence shown here is derived from an EMBL/GenBank/DDBJ whole genome shotgun (WGS) entry which is preliminary data.</text>
</comment>
<evidence type="ECO:0000256" key="1">
    <source>
        <dbReference type="ARBA" id="ARBA00004123"/>
    </source>
</evidence>
<keyword evidence="3" id="KW-0677">Repeat</keyword>
<evidence type="ECO:0000313" key="11">
    <source>
        <dbReference type="EMBL" id="CAB3363956.1"/>
    </source>
</evidence>
<dbReference type="InterPro" id="IPR050527">
    <property type="entry name" value="Snail/Krueppel_Znf"/>
</dbReference>
<dbReference type="InterPro" id="IPR011705">
    <property type="entry name" value="BACK"/>
</dbReference>
<keyword evidence="2" id="KW-0479">Metal-binding</keyword>
<comment type="similarity">
    <text evidence="7">Belongs to the snail C2H2-type zinc-finger protein family.</text>
</comment>
<dbReference type="Gene3D" id="3.30.710.10">
    <property type="entry name" value="Potassium Channel Kv1.1, Chain A"/>
    <property type="match status" value="1"/>
</dbReference>
<dbReference type="GO" id="GO:0008270">
    <property type="term" value="F:zinc ion binding"/>
    <property type="evidence" value="ECO:0007669"/>
    <property type="project" value="UniProtKB-KW"/>
</dbReference>
<dbReference type="GO" id="GO:0000981">
    <property type="term" value="F:DNA-binding transcription factor activity, RNA polymerase II-specific"/>
    <property type="evidence" value="ECO:0007669"/>
    <property type="project" value="TreeGrafter"/>
</dbReference>
<dbReference type="GO" id="GO:0000978">
    <property type="term" value="F:RNA polymerase II cis-regulatory region sequence-specific DNA binding"/>
    <property type="evidence" value="ECO:0007669"/>
    <property type="project" value="TreeGrafter"/>
</dbReference>
<dbReference type="InterPro" id="IPR011333">
    <property type="entry name" value="SKP1/BTB/POZ_sf"/>
</dbReference>
<dbReference type="SUPFAM" id="SSF57667">
    <property type="entry name" value="beta-beta-alpha zinc fingers"/>
    <property type="match status" value="1"/>
</dbReference>
<dbReference type="EMBL" id="CADEPI010000014">
    <property type="protein sequence ID" value="CAB3363956.1"/>
    <property type="molecule type" value="Genomic_DNA"/>
</dbReference>
<dbReference type="GO" id="GO:0005634">
    <property type="term" value="C:nucleus"/>
    <property type="evidence" value="ECO:0007669"/>
    <property type="project" value="UniProtKB-SubCell"/>
</dbReference>
<proteinExistence type="inferred from homology"/>
<keyword evidence="5" id="KW-0862">Zinc</keyword>
<feature type="region of interest" description="Disordered" evidence="9">
    <location>
        <begin position="12"/>
        <end position="33"/>
    </location>
</feature>
<evidence type="ECO:0000256" key="9">
    <source>
        <dbReference type="SAM" id="MobiDB-lite"/>
    </source>
</evidence>
<feature type="region of interest" description="Disordered" evidence="9">
    <location>
        <begin position="161"/>
        <end position="181"/>
    </location>
</feature>
<dbReference type="AlphaFoldDB" id="A0A8S1BW93"/>
<dbReference type="InterPro" id="IPR013087">
    <property type="entry name" value="Znf_C2H2_type"/>
</dbReference>
<gene>
    <name evidence="11" type="ORF">CLODIP_2_CD06979</name>
</gene>